<reference evidence="2 3" key="1">
    <citation type="submission" date="2018-02" db="EMBL/GenBank/DDBJ databases">
        <title>Acetobacter orientalis genome.</title>
        <authorList>
            <person name="Nakashima N."/>
            <person name="Tamura T."/>
        </authorList>
    </citation>
    <scope>NUCLEOTIDE SEQUENCE [LARGE SCALE GENOMIC DNA]</scope>
    <source>
        <strain evidence="2 3">FAN1</strain>
    </source>
</reference>
<dbReference type="AlphaFoldDB" id="A0A2Z5ZE61"/>
<dbReference type="EMBL" id="AP018515">
    <property type="protein sequence ID" value="BBC78770.1"/>
    <property type="molecule type" value="Genomic_DNA"/>
</dbReference>
<feature type="transmembrane region" description="Helical" evidence="1">
    <location>
        <begin position="89"/>
        <end position="113"/>
    </location>
</feature>
<evidence type="ECO:0000313" key="3">
    <source>
        <dbReference type="Proteomes" id="UP000270034"/>
    </source>
</evidence>
<gene>
    <name evidence="2" type="ORF">AcetOrient_orf00613</name>
</gene>
<dbReference type="Proteomes" id="UP000270034">
    <property type="component" value="Chromosome"/>
</dbReference>
<keyword evidence="1" id="KW-1133">Transmembrane helix</keyword>
<dbReference type="KEGG" id="aot:AcetOri_orf00613"/>
<proteinExistence type="predicted"/>
<keyword evidence="1" id="KW-0812">Transmembrane</keyword>
<keyword evidence="1" id="KW-0472">Membrane</keyword>
<accession>A0A2Z5ZE61</accession>
<protein>
    <submittedName>
        <fullName evidence="2">Phage membrane protein</fullName>
    </submittedName>
</protein>
<feature type="transmembrane region" description="Helical" evidence="1">
    <location>
        <begin position="46"/>
        <end position="69"/>
    </location>
</feature>
<evidence type="ECO:0000313" key="2">
    <source>
        <dbReference type="EMBL" id="BBC78770.1"/>
    </source>
</evidence>
<organism evidence="2 3">
    <name type="scientific">Acetobacter orientalis</name>
    <dbReference type="NCBI Taxonomy" id="146474"/>
    <lineage>
        <taxon>Bacteria</taxon>
        <taxon>Pseudomonadati</taxon>
        <taxon>Pseudomonadota</taxon>
        <taxon>Alphaproteobacteria</taxon>
        <taxon>Acetobacterales</taxon>
        <taxon>Acetobacteraceae</taxon>
        <taxon>Acetobacter</taxon>
    </lineage>
</organism>
<evidence type="ECO:0000256" key="1">
    <source>
        <dbReference type="SAM" id="Phobius"/>
    </source>
</evidence>
<name>A0A2Z5ZE61_9PROT</name>
<feature type="transmembrane region" description="Helical" evidence="1">
    <location>
        <begin position="6"/>
        <end position="25"/>
    </location>
</feature>
<sequence>MGSLSGFFITGLAAVATFQGGVYNIDKPFNLEPAKIDGQIVSRRQFLCYLFGYLAFSSIVFCLFGIFSLSYANTPDVFFKTNCHFISKLLFGTIYACWLAHIMGATLVGLVFLSDRMSHSSTDTIYTIADDK</sequence>